<organism evidence="2 3">
    <name type="scientific">Candidatus Jorgensenbacteria bacterium RIFCSPLOWO2_01_FULL_45_25b</name>
    <dbReference type="NCBI Taxonomy" id="1798471"/>
    <lineage>
        <taxon>Bacteria</taxon>
        <taxon>Candidatus Joergenseniibacteriota</taxon>
    </lineage>
</organism>
<dbReference type="GO" id="GO:0003700">
    <property type="term" value="F:DNA-binding transcription factor activity"/>
    <property type="evidence" value="ECO:0007669"/>
    <property type="project" value="InterPro"/>
</dbReference>
<evidence type="ECO:0000313" key="3">
    <source>
        <dbReference type="Proteomes" id="UP000176996"/>
    </source>
</evidence>
<comment type="caution">
    <text evidence="2">The sequence shown here is derived from an EMBL/GenBank/DDBJ whole genome shotgun (WGS) entry which is preliminary data.</text>
</comment>
<dbReference type="AlphaFoldDB" id="A0A1F6BZC2"/>
<name>A0A1F6BZC2_9BACT</name>
<dbReference type="SMART" id="SM00418">
    <property type="entry name" value="HTH_ARSR"/>
    <property type="match status" value="1"/>
</dbReference>
<dbReference type="PROSITE" id="PS50987">
    <property type="entry name" value="HTH_ARSR_2"/>
    <property type="match status" value="1"/>
</dbReference>
<feature type="domain" description="HTH arsR-type" evidence="1">
    <location>
        <begin position="1"/>
        <end position="91"/>
    </location>
</feature>
<dbReference type="Proteomes" id="UP000176996">
    <property type="component" value="Unassembled WGS sequence"/>
</dbReference>
<dbReference type="CDD" id="cd00090">
    <property type="entry name" value="HTH_ARSR"/>
    <property type="match status" value="1"/>
</dbReference>
<dbReference type="InterPro" id="IPR036388">
    <property type="entry name" value="WH-like_DNA-bd_sf"/>
</dbReference>
<reference evidence="2 3" key="1">
    <citation type="journal article" date="2016" name="Nat. Commun.">
        <title>Thousands of microbial genomes shed light on interconnected biogeochemical processes in an aquifer system.</title>
        <authorList>
            <person name="Anantharaman K."/>
            <person name="Brown C.T."/>
            <person name="Hug L.A."/>
            <person name="Sharon I."/>
            <person name="Castelle C.J."/>
            <person name="Probst A.J."/>
            <person name="Thomas B.C."/>
            <person name="Singh A."/>
            <person name="Wilkins M.J."/>
            <person name="Karaoz U."/>
            <person name="Brodie E.L."/>
            <person name="Williams K.H."/>
            <person name="Hubbard S.S."/>
            <person name="Banfield J.F."/>
        </authorList>
    </citation>
    <scope>NUCLEOTIDE SEQUENCE [LARGE SCALE GENOMIC DNA]</scope>
</reference>
<protein>
    <recommendedName>
        <fullName evidence="1">HTH arsR-type domain-containing protein</fullName>
    </recommendedName>
</protein>
<evidence type="ECO:0000313" key="2">
    <source>
        <dbReference type="EMBL" id="OGG42173.1"/>
    </source>
</evidence>
<sequence length="91" mass="10386">MKTAKQIERYFKGGANHRRIEILLLAAERPNMTVAGITEELKGNFKTISEHTRRLVQAGLLNKAYQGRSVAHTISPYGQRFVNFIKTFQHS</sequence>
<dbReference type="InterPro" id="IPR036390">
    <property type="entry name" value="WH_DNA-bd_sf"/>
</dbReference>
<proteinExistence type="predicted"/>
<evidence type="ECO:0000259" key="1">
    <source>
        <dbReference type="PROSITE" id="PS50987"/>
    </source>
</evidence>
<dbReference type="InterPro" id="IPR011991">
    <property type="entry name" value="ArsR-like_HTH"/>
</dbReference>
<dbReference type="SUPFAM" id="SSF46785">
    <property type="entry name" value="Winged helix' DNA-binding domain"/>
    <property type="match status" value="1"/>
</dbReference>
<dbReference type="InterPro" id="IPR001845">
    <property type="entry name" value="HTH_ArsR_DNA-bd_dom"/>
</dbReference>
<accession>A0A1F6BZC2</accession>
<dbReference type="EMBL" id="MFKK01000004">
    <property type="protein sequence ID" value="OGG42173.1"/>
    <property type="molecule type" value="Genomic_DNA"/>
</dbReference>
<dbReference type="STRING" id="1798471.A3A21_02060"/>
<dbReference type="Gene3D" id="1.10.10.10">
    <property type="entry name" value="Winged helix-like DNA-binding domain superfamily/Winged helix DNA-binding domain"/>
    <property type="match status" value="1"/>
</dbReference>
<gene>
    <name evidence="2" type="ORF">A3A21_02060</name>
</gene>
<dbReference type="Pfam" id="PF01022">
    <property type="entry name" value="HTH_5"/>
    <property type="match status" value="1"/>
</dbReference>